<dbReference type="STRING" id="1193502.SHALO_2229"/>
<dbReference type="InterPro" id="IPR043519">
    <property type="entry name" value="NT_sf"/>
</dbReference>
<gene>
    <name evidence="2" type="ORF">SHALO_2229</name>
</gene>
<dbReference type="GO" id="GO:0016779">
    <property type="term" value="F:nucleotidyltransferase activity"/>
    <property type="evidence" value="ECO:0007669"/>
    <property type="project" value="InterPro"/>
</dbReference>
<dbReference type="Gene3D" id="1.20.120.330">
    <property type="entry name" value="Nucleotidyltransferases domain 2"/>
    <property type="match status" value="1"/>
</dbReference>
<dbReference type="SUPFAM" id="SSF81593">
    <property type="entry name" value="Nucleotidyltransferase substrate binding subunit/domain"/>
    <property type="match status" value="1"/>
</dbReference>
<dbReference type="CDD" id="cd05403">
    <property type="entry name" value="NT_KNTase_like"/>
    <property type="match status" value="1"/>
</dbReference>
<evidence type="ECO:0000313" key="2">
    <source>
        <dbReference type="EMBL" id="AOO65990.1"/>
    </source>
</evidence>
<dbReference type="Pfam" id="PF01909">
    <property type="entry name" value="NTP_transf_2"/>
    <property type="match status" value="1"/>
</dbReference>
<dbReference type="RefSeq" id="WP_084010890.1">
    <property type="nucleotide sequence ID" value="NZ_CP017111.1"/>
</dbReference>
<name>A0A1D7TLZ0_9BACT</name>
<sequence>MRLSFFEVESIVMTFKEVFGQGKIYLFGSRADDTQKGGDIDLFLDVPYSEDIYSKKTVFLIKLEEKIGEQKVDVVFQRDDTRLIEQEIHKHKVELNMDQIKLQKYFQECEKHLQRMKKAYDVTKEILPLSHHQYSNLTDEEVKNIDQFLFRFSKLQDTIGDKIFKLILQNYNPDFQKLSFLDFLHELEKREILTSAEDWILLRKVRNNIAHQYDDEPEAMSQAINDIFAQFDTLKHIFENLKNNYKVEMPHE</sequence>
<protein>
    <submittedName>
        <fullName evidence="2">NTP transferase domain-containing protein</fullName>
    </submittedName>
</protein>
<dbReference type="SUPFAM" id="SSF81301">
    <property type="entry name" value="Nucleotidyltransferase"/>
    <property type="match status" value="1"/>
</dbReference>
<feature type="domain" description="Polymerase nucleotidyl transferase" evidence="1">
    <location>
        <begin position="14"/>
        <end position="90"/>
    </location>
</feature>
<accession>A0A1D7TLZ0</accession>
<reference evidence="3" key="1">
    <citation type="submission" date="2016-08" db="EMBL/GenBank/DDBJ databases">
        <title>Complete genome sequence of the organohalide-respiring Epsilonproteobacterium Sulfurospirillum halorespirans.</title>
        <authorList>
            <person name="Goris T."/>
            <person name="Zimmermann J."/>
            <person name="Schenz B."/>
            <person name="Lemos M."/>
            <person name="Hackermueller J."/>
            <person name="Diekert G."/>
        </authorList>
    </citation>
    <scope>NUCLEOTIDE SEQUENCE [LARGE SCALE GENOMIC DNA]</scope>
    <source>
        <strain>DSM 13726</strain>
        <strain evidence="3">PCE-M2</strain>
    </source>
</reference>
<dbReference type="AlphaFoldDB" id="A0A1D7TLZ0"/>
<dbReference type="EMBL" id="CP017111">
    <property type="protein sequence ID" value="AOO65990.1"/>
    <property type="molecule type" value="Genomic_DNA"/>
</dbReference>
<dbReference type="InterPro" id="IPR002934">
    <property type="entry name" value="Polymerase_NTP_transf_dom"/>
</dbReference>
<dbReference type="Gene3D" id="3.30.460.10">
    <property type="entry name" value="Beta Polymerase, domain 2"/>
    <property type="match status" value="1"/>
</dbReference>
<keyword evidence="3" id="KW-1185">Reference proteome</keyword>
<evidence type="ECO:0000259" key="1">
    <source>
        <dbReference type="Pfam" id="PF01909"/>
    </source>
</evidence>
<dbReference type="PATRIC" id="fig|1193502.14.peg.2257"/>
<dbReference type="Proteomes" id="UP000094609">
    <property type="component" value="Chromosome"/>
</dbReference>
<dbReference type="KEGG" id="shal:SHALO_2229"/>
<proteinExistence type="predicted"/>
<keyword evidence="2" id="KW-0808">Transferase</keyword>
<organism evidence="2 3">
    <name type="scientific">Sulfurospirillum halorespirans DSM 13726</name>
    <dbReference type="NCBI Taxonomy" id="1193502"/>
    <lineage>
        <taxon>Bacteria</taxon>
        <taxon>Pseudomonadati</taxon>
        <taxon>Campylobacterota</taxon>
        <taxon>Epsilonproteobacteria</taxon>
        <taxon>Campylobacterales</taxon>
        <taxon>Sulfurospirillaceae</taxon>
        <taxon>Sulfurospirillum</taxon>
    </lineage>
</organism>
<evidence type="ECO:0000313" key="3">
    <source>
        <dbReference type="Proteomes" id="UP000094609"/>
    </source>
</evidence>